<dbReference type="GO" id="GO:0016853">
    <property type="term" value="F:isomerase activity"/>
    <property type="evidence" value="ECO:0007669"/>
    <property type="project" value="UniProtKB-KW"/>
</dbReference>
<dbReference type="SUPFAM" id="SSF100950">
    <property type="entry name" value="NagB/RpiA/CoA transferase-like"/>
    <property type="match status" value="1"/>
</dbReference>
<keyword evidence="2 4" id="KW-0378">Hydrolase</keyword>
<dbReference type="InterPro" id="IPR018321">
    <property type="entry name" value="Glucosamine6P_isomerase_CS"/>
</dbReference>
<comment type="function">
    <text evidence="4">Catalyzes the reversible isomerization-deamination of glucosamine 6-phosphate (GlcN6P) to form fructose 6-phosphate (Fru6P) and ammonium ion.</text>
</comment>
<dbReference type="AlphaFoldDB" id="A0A240A959"/>
<evidence type="ECO:0000256" key="2">
    <source>
        <dbReference type="ARBA" id="ARBA00022801"/>
    </source>
</evidence>
<dbReference type="PROSITE" id="PS01161">
    <property type="entry name" value="GLC_GALNAC_ISOMERASE"/>
    <property type="match status" value="1"/>
</dbReference>
<dbReference type="GO" id="GO:0042802">
    <property type="term" value="F:identical protein binding"/>
    <property type="evidence" value="ECO:0007669"/>
    <property type="project" value="TreeGrafter"/>
</dbReference>
<dbReference type="EMBL" id="LT906462">
    <property type="protein sequence ID" value="SNV79488.1"/>
    <property type="molecule type" value="Genomic_DNA"/>
</dbReference>
<keyword evidence="6" id="KW-0413">Isomerase</keyword>
<name>A0A240A959_9STAP</name>
<evidence type="ECO:0000256" key="3">
    <source>
        <dbReference type="ARBA" id="ARBA00023277"/>
    </source>
</evidence>
<dbReference type="GO" id="GO:0019262">
    <property type="term" value="P:N-acetylneuraminate catabolic process"/>
    <property type="evidence" value="ECO:0007669"/>
    <property type="project" value="UniProtKB-UniRule"/>
</dbReference>
<organism evidence="6 7">
    <name type="scientific">Mammaliicoccus stepanovicii</name>
    <dbReference type="NCBI Taxonomy" id="643214"/>
    <lineage>
        <taxon>Bacteria</taxon>
        <taxon>Bacillati</taxon>
        <taxon>Bacillota</taxon>
        <taxon>Bacilli</taxon>
        <taxon>Bacillales</taxon>
        <taxon>Staphylococcaceae</taxon>
        <taxon>Mammaliicoccus</taxon>
    </lineage>
</organism>
<keyword evidence="3 4" id="KW-0119">Carbohydrate metabolism</keyword>
<comment type="pathway">
    <text evidence="4">Amino-sugar metabolism; N-acetylneuraminate degradation; D-fructose 6-phosphate from N-acetylneuraminate: step 5/5.</text>
</comment>
<dbReference type="UniPathway" id="UPA00629">
    <property type="reaction ID" value="UER00684"/>
</dbReference>
<evidence type="ECO:0000256" key="4">
    <source>
        <dbReference type="HAMAP-Rule" id="MF_01241"/>
    </source>
</evidence>
<gene>
    <name evidence="4 6" type="primary">nagB</name>
    <name evidence="6" type="ORF">SAMEA4384403_02289</name>
</gene>
<keyword evidence="7" id="KW-1185">Reference proteome</keyword>
<protein>
    <recommendedName>
        <fullName evidence="4">Glucosamine-6-phosphate deaminase</fullName>
        <ecNumber evidence="4">3.5.99.6</ecNumber>
    </recommendedName>
    <alternativeName>
        <fullName evidence="4">GlcN6P deaminase</fullName>
        <shortName evidence="4">GNPDA</shortName>
    </alternativeName>
    <alternativeName>
        <fullName evidence="4">Glucosamine-6-phosphate isomerase</fullName>
    </alternativeName>
</protein>
<comment type="catalytic activity">
    <reaction evidence="1 4">
        <text>alpha-D-glucosamine 6-phosphate + H2O = beta-D-fructose 6-phosphate + NH4(+)</text>
        <dbReference type="Rhea" id="RHEA:12172"/>
        <dbReference type="ChEBI" id="CHEBI:15377"/>
        <dbReference type="ChEBI" id="CHEBI:28938"/>
        <dbReference type="ChEBI" id="CHEBI:57634"/>
        <dbReference type="ChEBI" id="CHEBI:75989"/>
        <dbReference type="EC" id="3.5.99.6"/>
    </reaction>
</comment>
<feature type="active site" description="Proton acceptor; for enolization step" evidence="4">
    <location>
        <position position="67"/>
    </location>
</feature>
<feature type="active site" description="For ring-opening step" evidence="4">
    <location>
        <position position="144"/>
    </location>
</feature>
<dbReference type="EC" id="3.5.99.6" evidence="4"/>
<comment type="caution">
    <text evidence="4">Lacks conserved residue(s) required for the propagation of feature annotation.</text>
</comment>
<dbReference type="Pfam" id="PF01182">
    <property type="entry name" value="Glucosamine_iso"/>
    <property type="match status" value="1"/>
</dbReference>
<dbReference type="HAMAP" id="MF_01241">
    <property type="entry name" value="GlcN6P_deamin"/>
    <property type="match status" value="1"/>
</dbReference>
<accession>A0A240A959</accession>
<feature type="active site" description="For ring-opening step" evidence="4">
    <location>
        <position position="137"/>
    </location>
</feature>
<dbReference type="PANTHER" id="PTHR11280:SF5">
    <property type="entry name" value="GLUCOSAMINE-6-PHOSPHATE ISOMERASE"/>
    <property type="match status" value="1"/>
</dbReference>
<evidence type="ECO:0000313" key="7">
    <source>
        <dbReference type="Proteomes" id="UP000242084"/>
    </source>
</evidence>
<dbReference type="PANTHER" id="PTHR11280">
    <property type="entry name" value="GLUCOSAMINE-6-PHOSPHATE ISOMERASE"/>
    <property type="match status" value="1"/>
</dbReference>
<feature type="domain" description="Glucosamine/galactosamine-6-phosphate isomerase" evidence="5">
    <location>
        <begin position="10"/>
        <end position="225"/>
    </location>
</feature>
<sequence>MKVINLGTKEEACHYVSNELLKQIIENKNSVLGLATGGTMVRVYEQLVNLIRINEIDLSEITTFNLDEYIGIDYDHPESYYTYMHDVLFNHLPSWNEERIHLPNGSSENLQEEVIRYEKLIDEEGPIDIQILGIGENGHIGFNEPGTDFNSLTSVVGLTESTIEANSRYFEAVEEVPKEAVSMGIKSILKAKRIILLAYGPKKAQAIQKLLTGEVTTDLPASALYNHPNVEIILDNNAYLSETDKEKLDVID</sequence>
<dbReference type="KEGG" id="sste:SAMEA4384403_2289"/>
<dbReference type="OrthoDB" id="9791139at2"/>
<reference evidence="6 7" key="1">
    <citation type="submission" date="2017-06" db="EMBL/GenBank/DDBJ databases">
        <authorList>
            <consortium name="Pathogen Informatics"/>
        </authorList>
    </citation>
    <scope>NUCLEOTIDE SEQUENCE [LARGE SCALE GENOMIC DNA]</scope>
    <source>
        <strain evidence="6 7">NCTC13839</strain>
    </source>
</reference>
<evidence type="ECO:0000259" key="5">
    <source>
        <dbReference type="Pfam" id="PF01182"/>
    </source>
</evidence>
<dbReference type="FunFam" id="3.40.50.1360:FF:000003">
    <property type="entry name" value="Glucosamine-6-phosphate deaminase"/>
    <property type="match status" value="1"/>
</dbReference>
<dbReference type="RefSeq" id="WP_095089706.1">
    <property type="nucleotide sequence ID" value="NZ_BMDM01000001.1"/>
</dbReference>
<dbReference type="InterPro" id="IPR004547">
    <property type="entry name" value="Glucosamine6P_isomerase"/>
</dbReference>
<dbReference type="GO" id="GO:0004342">
    <property type="term" value="F:glucosamine-6-phosphate deaminase activity"/>
    <property type="evidence" value="ECO:0007669"/>
    <property type="project" value="UniProtKB-UniRule"/>
</dbReference>
<dbReference type="NCBIfam" id="TIGR00502">
    <property type="entry name" value="nagB"/>
    <property type="match status" value="1"/>
</dbReference>
<evidence type="ECO:0000256" key="1">
    <source>
        <dbReference type="ARBA" id="ARBA00000644"/>
    </source>
</evidence>
<dbReference type="Gene3D" id="3.40.50.1360">
    <property type="match status" value="1"/>
</dbReference>
<dbReference type="InterPro" id="IPR037171">
    <property type="entry name" value="NagB/RpiA_transferase-like"/>
</dbReference>
<evidence type="ECO:0000313" key="6">
    <source>
        <dbReference type="EMBL" id="SNV79488.1"/>
    </source>
</evidence>
<feature type="active site" description="Proton acceptor; for ring-opening step" evidence="4">
    <location>
        <position position="139"/>
    </location>
</feature>
<dbReference type="Proteomes" id="UP000242084">
    <property type="component" value="Chromosome 1"/>
</dbReference>
<proteinExistence type="inferred from homology"/>
<dbReference type="InterPro" id="IPR006148">
    <property type="entry name" value="Glc/Gal-6P_isomerase"/>
</dbReference>
<dbReference type="GO" id="GO:0005975">
    <property type="term" value="P:carbohydrate metabolic process"/>
    <property type="evidence" value="ECO:0007669"/>
    <property type="project" value="InterPro"/>
</dbReference>
<dbReference type="GO" id="GO:0006043">
    <property type="term" value="P:glucosamine catabolic process"/>
    <property type="evidence" value="ECO:0007669"/>
    <property type="project" value="TreeGrafter"/>
</dbReference>
<dbReference type="GO" id="GO:0005737">
    <property type="term" value="C:cytoplasm"/>
    <property type="evidence" value="ECO:0007669"/>
    <property type="project" value="TreeGrafter"/>
</dbReference>
<comment type="similarity">
    <text evidence="4">Belongs to the glucosamine/galactosamine-6-phosphate isomerase family. NagB subfamily.</text>
</comment>
<dbReference type="CDD" id="cd01399">
    <property type="entry name" value="GlcN6P_deaminase"/>
    <property type="match status" value="1"/>
</dbReference>
<dbReference type="GO" id="GO:0006046">
    <property type="term" value="P:N-acetylglucosamine catabolic process"/>
    <property type="evidence" value="ECO:0007669"/>
    <property type="project" value="UniProtKB-UniRule"/>
</dbReference>